<dbReference type="Gene3D" id="2.30.110.10">
    <property type="entry name" value="Electron Transport, Fmn-binding Protein, Chain A"/>
    <property type="match status" value="1"/>
</dbReference>
<organism evidence="2 3">
    <name type="scientific">Nocardia higoensis</name>
    <dbReference type="NCBI Taxonomy" id="228599"/>
    <lineage>
        <taxon>Bacteria</taxon>
        <taxon>Bacillati</taxon>
        <taxon>Actinomycetota</taxon>
        <taxon>Actinomycetes</taxon>
        <taxon>Mycobacteriales</taxon>
        <taxon>Nocardiaceae</taxon>
        <taxon>Nocardia</taxon>
    </lineage>
</organism>
<dbReference type="Proteomes" id="UP000707731">
    <property type="component" value="Unassembled WGS sequence"/>
</dbReference>
<dbReference type="EMBL" id="JADLQN010000003">
    <property type="protein sequence ID" value="MBF6356893.1"/>
    <property type="molecule type" value="Genomic_DNA"/>
</dbReference>
<name>A0ABS0DJN0_9NOCA</name>
<reference evidence="2 3" key="1">
    <citation type="submission" date="2020-10" db="EMBL/GenBank/DDBJ databases">
        <title>Identification of Nocardia species via Next-generation sequencing and recognition of intraspecies genetic diversity.</title>
        <authorList>
            <person name="Li P."/>
            <person name="Li P."/>
            <person name="Lu B."/>
        </authorList>
    </citation>
    <scope>NUCLEOTIDE SEQUENCE [LARGE SCALE GENOMIC DNA]</scope>
    <source>
        <strain evidence="2 3">BJ06-0143</strain>
    </source>
</reference>
<dbReference type="InterPro" id="IPR011576">
    <property type="entry name" value="Pyridox_Oxase_N"/>
</dbReference>
<evidence type="ECO:0000313" key="2">
    <source>
        <dbReference type="EMBL" id="MBF6356893.1"/>
    </source>
</evidence>
<dbReference type="Pfam" id="PF01243">
    <property type="entry name" value="PNPOx_N"/>
    <property type="match status" value="1"/>
</dbReference>
<evidence type="ECO:0000313" key="3">
    <source>
        <dbReference type="Proteomes" id="UP000707731"/>
    </source>
</evidence>
<dbReference type="InterPro" id="IPR012349">
    <property type="entry name" value="Split_barrel_FMN-bd"/>
</dbReference>
<sequence length="211" mass="23354">MTGSATTGDQIGSDGEHALQERYGTTARAERFYNDQVLDRLNEQMIDFVGRMEMAFIATADKNGECDNTFRAGPPGFLHVVDDRTLVYPEYRGNGVMASLGNIVENPHVGILMVDFVRDLIGLHINGSARIVEDAALRRSLPDLPEATAGKIAERWVVVDIEEAYIHCRKHIPHLVPAEREQREWGTDNTRAKGGDYFGAKAQKQAILTGS</sequence>
<proteinExistence type="predicted"/>
<accession>A0ABS0DJN0</accession>
<evidence type="ECO:0000259" key="1">
    <source>
        <dbReference type="Pfam" id="PF01243"/>
    </source>
</evidence>
<dbReference type="PANTHER" id="PTHR42815">
    <property type="entry name" value="FAD-BINDING, PUTATIVE (AFU_ORTHOLOGUE AFUA_6G07600)-RELATED"/>
    <property type="match status" value="1"/>
</dbReference>
<feature type="domain" description="Pyridoxamine 5'-phosphate oxidase N-terminal" evidence="1">
    <location>
        <begin position="42"/>
        <end position="168"/>
    </location>
</feature>
<dbReference type="PANTHER" id="PTHR42815:SF2">
    <property type="entry name" value="FAD-BINDING, PUTATIVE (AFU_ORTHOLOGUE AFUA_6G07600)-RELATED"/>
    <property type="match status" value="1"/>
</dbReference>
<dbReference type="RefSeq" id="WP_195003700.1">
    <property type="nucleotide sequence ID" value="NZ_JADLQN010000003.1"/>
</dbReference>
<comment type="caution">
    <text evidence="2">The sequence shown here is derived from an EMBL/GenBank/DDBJ whole genome shotgun (WGS) entry which is preliminary data.</text>
</comment>
<dbReference type="SUPFAM" id="SSF50475">
    <property type="entry name" value="FMN-binding split barrel"/>
    <property type="match status" value="1"/>
</dbReference>
<protein>
    <submittedName>
        <fullName evidence="2">Pyridoxamine 5'-phosphate oxidase family protein</fullName>
    </submittedName>
</protein>
<gene>
    <name evidence="2" type="ORF">IU449_20495</name>
</gene>
<keyword evidence="3" id="KW-1185">Reference proteome</keyword>